<protein>
    <recommendedName>
        <fullName evidence="4">Transmembrane protein</fullName>
    </recommendedName>
</protein>
<sequence>MRFLIIILLLTSICSCTEQWSCNETYAIEQFKLKNSTGLFLNYSSNPYQNQDPAYIQDVKKNLLQNNTYCGLRYTDSTKTNYELKTFESLVSLLENQFNVTHKGKCGVCSTTQDLVVYLEKDLTQPVRWCGLRYFYSKKQNIQCLLDLGFTYPCAQIWYYNTINTRKQCGGICFLSYIFNQPFVVDGHLNKCLQCDEDKSGPIFKYESGRTRRDSGIDSEIERPSDTIYNMDHCYY</sequence>
<evidence type="ECO:0000313" key="2">
    <source>
        <dbReference type="EMBL" id="EAS04742.3"/>
    </source>
</evidence>
<name>I7M421_TETTS</name>
<dbReference type="OrthoDB" id="193045at2759"/>
<evidence type="ECO:0000256" key="1">
    <source>
        <dbReference type="SAM" id="SignalP"/>
    </source>
</evidence>
<dbReference type="KEGG" id="tet:TTHERM_00242640"/>
<dbReference type="InParanoid" id="I7M421"/>
<dbReference type="RefSeq" id="XP_001024987.3">
    <property type="nucleotide sequence ID" value="XM_001024987.3"/>
</dbReference>
<feature type="signal peptide" evidence="1">
    <location>
        <begin position="1"/>
        <end position="19"/>
    </location>
</feature>
<evidence type="ECO:0000313" key="3">
    <source>
        <dbReference type="Proteomes" id="UP000009168"/>
    </source>
</evidence>
<dbReference type="GeneID" id="7845268"/>
<proteinExistence type="predicted"/>
<dbReference type="AlphaFoldDB" id="I7M421"/>
<reference evidence="3" key="1">
    <citation type="journal article" date="2006" name="PLoS Biol.">
        <title>Macronuclear genome sequence of the ciliate Tetrahymena thermophila, a model eukaryote.</title>
        <authorList>
            <person name="Eisen J.A."/>
            <person name="Coyne R.S."/>
            <person name="Wu M."/>
            <person name="Wu D."/>
            <person name="Thiagarajan M."/>
            <person name="Wortman J.R."/>
            <person name="Badger J.H."/>
            <person name="Ren Q."/>
            <person name="Amedeo P."/>
            <person name="Jones K.M."/>
            <person name="Tallon L.J."/>
            <person name="Delcher A.L."/>
            <person name="Salzberg S.L."/>
            <person name="Silva J.C."/>
            <person name="Haas B.J."/>
            <person name="Majoros W.H."/>
            <person name="Farzad M."/>
            <person name="Carlton J.M."/>
            <person name="Smith R.K. Jr."/>
            <person name="Garg J."/>
            <person name="Pearlman R.E."/>
            <person name="Karrer K.M."/>
            <person name="Sun L."/>
            <person name="Manning G."/>
            <person name="Elde N.C."/>
            <person name="Turkewitz A.P."/>
            <person name="Asai D.J."/>
            <person name="Wilkes D.E."/>
            <person name="Wang Y."/>
            <person name="Cai H."/>
            <person name="Collins K."/>
            <person name="Stewart B.A."/>
            <person name="Lee S.R."/>
            <person name="Wilamowska K."/>
            <person name="Weinberg Z."/>
            <person name="Ruzzo W.L."/>
            <person name="Wloga D."/>
            <person name="Gaertig J."/>
            <person name="Frankel J."/>
            <person name="Tsao C.-C."/>
            <person name="Gorovsky M.A."/>
            <person name="Keeling P.J."/>
            <person name="Waller R.F."/>
            <person name="Patron N.J."/>
            <person name="Cherry J.M."/>
            <person name="Stover N.A."/>
            <person name="Krieger C.J."/>
            <person name="del Toro C."/>
            <person name="Ryder H.F."/>
            <person name="Williamson S.C."/>
            <person name="Barbeau R.A."/>
            <person name="Hamilton E.P."/>
            <person name="Orias E."/>
        </authorList>
    </citation>
    <scope>NUCLEOTIDE SEQUENCE [LARGE SCALE GENOMIC DNA]</scope>
    <source>
        <strain evidence="3">SB210</strain>
    </source>
</reference>
<dbReference type="Proteomes" id="UP000009168">
    <property type="component" value="Unassembled WGS sequence"/>
</dbReference>
<accession>I7M421</accession>
<evidence type="ECO:0008006" key="4">
    <source>
        <dbReference type="Google" id="ProtNLM"/>
    </source>
</evidence>
<dbReference type="eggNOG" id="ENOG502S5DE">
    <property type="taxonomic scope" value="Eukaryota"/>
</dbReference>
<feature type="chain" id="PRO_5003712209" description="Transmembrane protein" evidence="1">
    <location>
        <begin position="20"/>
        <end position="236"/>
    </location>
</feature>
<dbReference type="PANTHER" id="PTHR40535:SF1">
    <property type="entry name" value="CHROMOSOME UNDETERMINED SCAFFOLD_9, WHOLE GENOME SHOTGUN SEQUENCE"/>
    <property type="match status" value="1"/>
</dbReference>
<gene>
    <name evidence="2" type="ORF">TTHERM_00242640</name>
</gene>
<organism evidence="2 3">
    <name type="scientific">Tetrahymena thermophila (strain SB210)</name>
    <dbReference type="NCBI Taxonomy" id="312017"/>
    <lineage>
        <taxon>Eukaryota</taxon>
        <taxon>Sar</taxon>
        <taxon>Alveolata</taxon>
        <taxon>Ciliophora</taxon>
        <taxon>Intramacronucleata</taxon>
        <taxon>Oligohymenophorea</taxon>
        <taxon>Hymenostomatida</taxon>
        <taxon>Tetrahymenina</taxon>
        <taxon>Tetrahymenidae</taxon>
        <taxon>Tetrahymena</taxon>
    </lineage>
</organism>
<dbReference type="PROSITE" id="PS51257">
    <property type="entry name" value="PROKAR_LIPOPROTEIN"/>
    <property type="match status" value="1"/>
</dbReference>
<keyword evidence="1" id="KW-0732">Signal</keyword>
<keyword evidence="3" id="KW-1185">Reference proteome</keyword>
<dbReference type="EMBL" id="GG662443">
    <property type="protein sequence ID" value="EAS04742.3"/>
    <property type="molecule type" value="Genomic_DNA"/>
</dbReference>
<dbReference type="PANTHER" id="PTHR40535">
    <property type="entry name" value="CHROMOSOME UNDETERMINED SCAFFOLD_9, WHOLE GENOME SHOTGUN SEQUENCE"/>
    <property type="match status" value="1"/>
</dbReference>